<feature type="region of interest" description="Disordered" evidence="1">
    <location>
        <begin position="18"/>
        <end position="105"/>
    </location>
</feature>
<gene>
    <name evidence="2" type="ORF">PISMIDRAFT_688635</name>
</gene>
<reference evidence="3" key="2">
    <citation type="submission" date="2015-01" db="EMBL/GenBank/DDBJ databases">
        <title>Evolutionary Origins and Diversification of the Mycorrhizal Mutualists.</title>
        <authorList>
            <consortium name="DOE Joint Genome Institute"/>
            <consortium name="Mycorrhizal Genomics Consortium"/>
            <person name="Kohler A."/>
            <person name="Kuo A."/>
            <person name="Nagy L.G."/>
            <person name="Floudas D."/>
            <person name="Copeland A."/>
            <person name="Barry K.W."/>
            <person name="Cichocki N."/>
            <person name="Veneault-Fourrey C."/>
            <person name="LaButti K."/>
            <person name="Lindquist E.A."/>
            <person name="Lipzen A."/>
            <person name="Lundell T."/>
            <person name="Morin E."/>
            <person name="Murat C."/>
            <person name="Riley R."/>
            <person name="Ohm R."/>
            <person name="Sun H."/>
            <person name="Tunlid A."/>
            <person name="Henrissat B."/>
            <person name="Grigoriev I.V."/>
            <person name="Hibbett D.S."/>
            <person name="Martin F."/>
        </authorList>
    </citation>
    <scope>NUCLEOTIDE SEQUENCE [LARGE SCALE GENOMIC DNA]</scope>
    <source>
        <strain evidence="3">441</strain>
    </source>
</reference>
<feature type="compositionally biased region" description="Polar residues" evidence="1">
    <location>
        <begin position="61"/>
        <end position="71"/>
    </location>
</feature>
<reference evidence="2 3" key="1">
    <citation type="submission" date="2014-04" db="EMBL/GenBank/DDBJ databases">
        <authorList>
            <consortium name="DOE Joint Genome Institute"/>
            <person name="Kuo A."/>
            <person name="Kohler A."/>
            <person name="Costa M.D."/>
            <person name="Nagy L.G."/>
            <person name="Floudas D."/>
            <person name="Copeland A."/>
            <person name="Barry K.W."/>
            <person name="Cichocki N."/>
            <person name="Veneault-Fourrey C."/>
            <person name="LaButti K."/>
            <person name="Lindquist E.A."/>
            <person name="Lipzen A."/>
            <person name="Lundell T."/>
            <person name="Morin E."/>
            <person name="Murat C."/>
            <person name="Sun H."/>
            <person name="Tunlid A."/>
            <person name="Henrissat B."/>
            <person name="Grigoriev I.V."/>
            <person name="Hibbett D.S."/>
            <person name="Martin F."/>
            <person name="Nordberg H.P."/>
            <person name="Cantor M.N."/>
            <person name="Hua S.X."/>
        </authorList>
    </citation>
    <scope>NUCLEOTIDE SEQUENCE [LARGE SCALE GENOMIC DNA]</scope>
    <source>
        <strain evidence="2 3">441</strain>
    </source>
</reference>
<dbReference type="EMBL" id="KN833992">
    <property type="protein sequence ID" value="KIK13489.1"/>
    <property type="molecule type" value="Genomic_DNA"/>
</dbReference>
<organism evidence="2 3">
    <name type="scientific">Pisolithus microcarpus 441</name>
    <dbReference type="NCBI Taxonomy" id="765257"/>
    <lineage>
        <taxon>Eukaryota</taxon>
        <taxon>Fungi</taxon>
        <taxon>Dikarya</taxon>
        <taxon>Basidiomycota</taxon>
        <taxon>Agaricomycotina</taxon>
        <taxon>Agaricomycetes</taxon>
        <taxon>Agaricomycetidae</taxon>
        <taxon>Boletales</taxon>
        <taxon>Sclerodermatineae</taxon>
        <taxon>Pisolithaceae</taxon>
        <taxon>Pisolithus</taxon>
    </lineage>
</organism>
<evidence type="ECO:0000313" key="2">
    <source>
        <dbReference type="EMBL" id="KIK13489.1"/>
    </source>
</evidence>
<dbReference type="HOGENOM" id="CLU_2237667_0_0_1"/>
<feature type="compositionally biased region" description="Polar residues" evidence="1">
    <location>
        <begin position="93"/>
        <end position="105"/>
    </location>
</feature>
<protein>
    <submittedName>
        <fullName evidence="2">Unplaced genomic scaffold scaffold_308, whole genome shotgun sequence</fullName>
    </submittedName>
</protein>
<evidence type="ECO:0000313" key="3">
    <source>
        <dbReference type="Proteomes" id="UP000054018"/>
    </source>
</evidence>
<dbReference type="AlphaFoldDB" id="A0A0C9YI95"/>
<proteinExistence type="predicted"/>
<accession>A0A0C9YI95</accession>
<dbReference type="Proteomes" id="UP000054018">
    <property type="component" value="Unassembled WGS sequence"/>
</dbReference>
<feature type="compositionally biased region" description="Polar residues" evidence="1">
    <location>
        <begin position="32"/>
        <end position="46"/>
    </location>
</feature>
<name>A0A0C9YI95_9AGAM</name>
<evidence type="ECO:0000256" key="1">
    <source>
        <dbReference type="SAM" id="MobiDB-lite"/>
    </source>
</evidence>
<keyword evidence="3" id="KW-1185">Reference proteome</keyword>
<sequence length="105" mass="11709">MPAIEAVSEYVHYRVFVHSPSTPHPGPFDPNNRYNSQASSTASPHTRQNHSRGREREVVFNGTSGFQNTTFHSDEEPPATAIKVILPDMDPPRSSTTGSFLLWQT</sequence>